<evidence type="ECO:0000256" key="1">
    <source>
        <dbReference type="SAM" id="MobiDB-lite"/>
    </source>
</evidence>
<feature type="compositionally biased region" description="Basic and acidic residues" evidence="1">
    <location>
        <begin position="55"/>
        <end position="64"/>
    </location>
</feature>
<keyword evidence="2" id="KW-0472">Membrane</keyword>
<keyword evidence="2" id="KW-1133">Transmembrane helix</keyword>
<feature type="compositionally biased region" description="Basic and acidic residues" evidence="1">
    <location>
        <begin position="238"/>
        <end position="248"/>
    </location>
</feature>
<feature type="domain" description="Zinc-ribbon" evidence="3">
    <location>
        <begin position="3"/>
        <end position="23"/>
    </location>
</feature>
<dbReference type="Pfam" id="PF13240">
    <property type="entry name" value="Zn_Ribbon_1"/>
    <property type="match status" value="1"/>
</dbReference>
<feature type="transmembrane region" description="Helical" evidence="2">
    <location>
        <begin position="274"/>
        <end position="292"/>
    </location>
</feature>
<name>A0A095X465_9FIRM</name>
<sequence>MRCEHCGASIDQASNFCPVCGSKIENKGPAEEAIEKNTSPKKSLSDLLNFKLIKNKIDPKDHANSNESVGGEAKENKASKDGELDNFDLNQNLKPSNNSDENQTKEENPEEDLFSLDPQDRMDKESRRFKNLGEKSSPYNQRSVIEEVQAKVSLNQARKNGDEDYYIDDYKETILNKNLEEKLDRLIGDGEDDLANMTISAGIRKIQARNKKISRENFIKDNGDQILRNANPKQRTPAVREADKKADDTESSQEKVQANPLNDFQKKYLTSRNLLLGLIGVLIAVILGTLYVKMNKTTDITIPLSDYITISYEGENGSAVPKASIDTDKLIQAYGKDIKYNSRNNNKDSYESPAQEFAADLKDNVVFQYSKDSGLSNGDEITVMANLDNIKISDKYNVLITNASKAVIIDGISSDDFTDPFKYINVKFEGESPNMTLTASLTDDAPEFMHAVDIIPAKTNGIKEGEDIAVSLNFNEEEFKNNYNVSLSPTSKNFTAKTGDGDSTSEGDSEYIKTTAHLNSDLLGQLKYNAGKLIKQTILYKNIINVDNIEYLGSFTGFKDDGSGDVKNKVYLIYEVTTSEKLPETNFQSSFKYYTFVEYQNVKKAMDADGKFYSQGPVTTDNQIFHKFFVESDYKYYQIEYQGFGFIDKALANVGSGLEGLTMTEDNKTNIKDHFATSDGVVGEYEADGRRLSLRADGSLTYQTDKAVHLGSYSANGNEVSATIKGVNVDTPIILKFEGGSLKAESQGEFDSISFNKIENF</sequence>
<reference evidence="4 5" key="1">
    <citation type="submission" date="2014-07" db="EMBL/GenBank/DDBJ databases">
        <authorList>
            <person name="McCorrison J."/>
            <person name="Sanka R."/>
            <person name="Torralba M."/>
            <person name="Gillis M."/>
            <person name="Haft D.H."/>
            <person name="Methe B."/>
            <person name="Sutton G."/>
            <person name="Nelson K.E."/>
        </authorList>
    </citation>
    <scope>NUCLEOTIDE SEQUENCE [LARGE SCALE GENOMIC DNA]</scope>
    <source>
        <strain evidence="4 5">S7-1-13</strain>
    </source>
</reference>
<organism evidence="4 5">
    <name type="scientific">Anaerococcus lactolyticus S7-1-13</name>
    <dbReference type="NCBI Taxonomy" id="1284686"/>
    <lineage>
        <taxon>Bacteria</taxon>
        <taxon>Bacillati</taxon>
        <taxon>Bacillota</taxon>
        <taxon>Tissierellia</taxon>
        <taxon>Tissierellales</taxon>
        <taxon>Peptoniphilaceae</taxon>
        <taxon>Anaerococcus</taxon>
    </lineage>
</organism>
<accession>A0A095X465</accession>
<dbReference type="InterPro" id="IPR026870">
    <property type="entry name" value="Zinc_ribbon_dom"/>
</dbReference>
<feature type="compositionally biased region" description="Basic and acidic residues" evidence="1">
    <location>
        <begin position="72"/>
        <end position="83"/>
    </location>
</feature>
<dbReference type="AlphaFoldDB" id="A0A095X465"/>
<comment type="caution">
    <text evidence="4">The sequence shown here is derived from an EMBL/GenBank/DDBJ whole genome shotgun (WGS) entry which is preliminary data.</text>
</comment>
<dbReference type="Proteomes" id="UP000029579">
    <property type="component" value="Unassembled WGS sequence"/>
</dbReference>
<keyword evidence="2" id="KW-0812">Transmembrane</keyword>
<evidence type="ECO:0000313" key="4">
    <source>
        <dbReference type="EMBL" id="KGF04633.1"/>
    </source>
</evidence>
<feature type="compositionally biased region" description="Polar residues" evidence="1">
    <location>
        <begin position="88"/>
        <end position="101"/>
    </location>
</feature>
<proteinExistence type="predicted"/>
<evidence type="ECO:0000313" key="5">
    <source>
        <dbReference type="Proteomes" id="UP000029579"/>
    </source>
</evidence>
<feature type="region of interest" description="Disordered" evidence="1">
    <location>
        <begin position="224"/>
        <end position="258"/>
    </location>
</feature>
<dbReference type="eggNOG" id="COG4640">
    <property type="taxonomic scope" value="Bacteria"/>
</dbReference>
<feature type="region of interest" description="Disordered" evidence="1">
    <location>
        <begin position="54"/>
        <end position="125"/>
    </location>
</feature>
<dbReference type="RefSeq" id="WP_037326950.1">
    <property type="nucleotide sequence ID" value="NZ_JRMW01000026.1"/>
</dbReference>
<evidence type="ECO:0000259" key="3">
    <source>
        <dbReference type="Pfam" id="PF13240"/>
    </source>
</evidence>
<gene>
    <name evidence="4" type="ORF">HMPREF1630_03120</name>
</gene>
<evidence type="ECO:0000256" key="2">
    <source>
        <dbReference type="SAM" id="Phobius"/>
    </source>
</evidence>
<protein>
    <recommendedName>
        <fullName evidence="3">Zinc-ribbon domain-containing protein</fullName>
    </recommendedName>
</protein>
<dbReference type="EMBL" id="JRMW01000026">
    <property type="protein sequence ID" value="KGF04633.1"/>
    <property type="molecule type" value="Genomic_DNA"/>
</dbReference>